<dbReference type="RefSeq" id="WP_132709527.1">
    <property type="nucleotide sequence ID" value="NZ_JACIGF010000015.1"/>
</dbReference>
<evidence type="ECO:0000256" key="8">
    <source>
        <dbReference type="SAM" id="MobiDB-lite"/>
    </source>
</evidence>
<dbReference type="InterPro" id="IPR005744">
    <property type="entry name" value="Hy-lIII"/>
</dbReference>
<evidence type="ECO:0000256" key="6">
    <source>
        <dbReference type="ARBA" id="ARBA00023136"/>
    </source>
</evidence>
<protein>
    <submittedName>
        <fullName evidence="10">Hemolysin III</fullName>
    </submittedName>
</protein>
<feature type="region of interest" description="Disordered" evidence="8">
    <location>
        <begin position="1"/>
        <end position="33"/>
    </location>
</feature>
<reference evidence="10 11" key="1">
    <citation type="submission" date="2019-03" db="EMBL/GenBank/DDBJ databases">
        <title>Genomic Encyclopedia of Type Strains, Phase IV (KMG-IV): sequencing the most valuable type-strain genomes for metagenomic binning, comparative biology and taxonomic classification.</title>
        <authorList>
            <person name="Goeker M."/>
        </authorList>
    </citation>
    <scope>NUCLEOTIDE SEQUENCE [LARGE SCALE GENOMIC DNA]</scope>
    <source>
        <strain evidence="10 11">DSM 2132</strain>
    </source>
</reference>
<feature type="transmembrane region" description="Helical" evidence="9">
    <location>
        <begin position="198"/>
        <end position="219"/>
    </location>
</feature>
<evidence type="ECO:0000256" key="5">
    <source>
        <dbReference type="ARBA" id="ARBA00022989"/>
    </source>
</evidence>
<dbReference type="GO" id="GO:0046872">
    <property type="term" value="F:metal ion binding"/>
    <property type="evidence" value="ECO:0007669"/>
    <property type="project" value="UniProtKB-KW"/>
</dbReference>
<comment type="similarity">
    <text evidence="2">Belongs to the UPF0073 (Hly-III) family.</text>
</comment>
<comment type="caution">
    <text evidence="10">The sequence shown here is derived from an EMBL/GenBank/DDBJ whole genome shotgun (WGS) entry which is preliminary data.</text>
</comment>
<dbReference type="FunCoup" id="A0A4R2P7C5">
    <property type="interactions" value="63"/>
</dbReference>
<dbReference type="PANTHER" id="PTHR20855">
    <property type="entry name" value="ADIPOR/PROGESTIN RECEPTOR-RELATED"/>
    <property type="match status" value="1"/>
</dbReference>
<dbReference type="AlphaFoldDB" id="A0A4R2P7C5"/>
<comment type="subcellular location">
    <subcellularLocation>
        <location evidence="1">Cell membrane</location>
        <topology evidence="1">Multi-pass membrane protein</topology>
    </subcellularLocation>
</comment>
<sequence>MSTTGDSTVLNGSDTGSLAGTRAAKPLSPRRTRTADGHEYTILEEVLHALTHGVGAALGIAGLVFLVLKAMGGGATAVAAVTIYSAGLILAFLASTLYHSLSRTRAGHVLEMIDHAMIFVFIAGSYTPFALLTLPPSPGIWLLVGIWTIAIAGIGFKLVTYLTHSHEKLHWVSLGLYLAMGWTVLLVAQTLYELLPAGGFAWLLAGGLCYTVGAGVYAIKGVPFAHTVWHLFVLAGAACHFVTVYDYVLG</sequence>
<evidence type="ECO:0000256" key="9">
    <source>
        <dbReference type="SAM" id="Phobius"/>
    </source>
</evidence>
<evidence type="ECO:0000256" key="3">
    <source>
        <dbReference type="ARBA" id="ARBA00022475"/>
    </source>
</evidence>
<organism evidence="10 11">
    <name type="scientific">Rhodothalassium salexigens DSM 2132</name>
    <dbReference type="NCBI Taxonomy" id="1188247"/>
    <lineage>
        <taxon>Bacteria</taxon>
        <taxon>Pseudomonadati</taxon>
        <taxon>Pseudomonadota</taxon>
        <taxon>Alphaproteobacteria</taxon>
        <taxon>Rhodothalassiales</taxon>
        <taxon>Rhodothalassiaceae</taxon>
        <taxon>Rhodothalassium</taxon>
    </lineage>
</organism>
<feature type="transmembrane region" description="Helical" evidence="9">
    <location>
        <begin position="46"/>
        <end position="68"/>
    </location>
</feature>
<keyword evidence="6 9" id="KW-0472">Membrane</keyword>
<feature type="binding site" evidence="7">
    <location>
        <position position="99"/>
    </location>
    <ligand>
        <name>Zn(2+)</name>
        <dbReference type="ChEBI" id="CHEBI:29105"/>
    </ligand>
</feature>
<feature type="binding site" evidence="7">
    <location>
        <position position="230"/>
    </location>
    <ligand>
        <name>Zn(2+)</name>
        <dbReference type="ChEBI" id="CHEBI:29105"/>
    </ligand>
</feature>
<keyword evidence="7" id="KW-0479">Metal-binding</keyword>
<evidence type="ECO:0000256" key="1">
    <source>
        <dbReference type="ARBA" id="ARBA00004651"/>
    </source>
</evidence>
<feature type="transmembrane region" description="Helical" evidence="9">
    <location>
        <begin position="231"/>
        <end position="248"/>
    </location>
</feature>
<dbReference type="GO" id="GO:0005886">
    <property type="term" value="C:plasma membrane"/>
    <property type="evidence" value="ECO:0007669"/>
    <property type="project" value="UniProtKB-SubCell"/>
</dbReference>
<feature type="transmembrane region" description="Helical" evidence="9">
    <location>
        <begin position="74"/>
        <end position="95"/>
    </location>
</feature>
<feature type="transmembrane region" description="Helical" evidence="9">
    <location>
        <begin position="171"/>
        <end position="192"/>
    </location>
</feature>
<gene>
    <name evidence="10" type="ORF">EV659_11513</name>
</gene>
<keyword evidence="5 9" id="KW-1133">Transmembrane helix</keyword>
<dbReference type="Pfam" id="PF03006">
    <property type="entry name" value="HlyIII"/>
    <property type="match status" value="1"/>
</dbReference>
<feature type="binding site" evidence="7">
    <location>
        <position position="226"/>
    </location>
    <ligand>
        <name>Zn(2+)</name>
        <dbReference type="ChEBI" id="CHEBI:29105"/>
    </ligand>
</feature>
<evidence type="ECO:0000313" key="11">
    <source>
        <dbReference type="Proteomes" id="UP000295399"/>
    </source>
</evidence>
<evidence type="ECO:0000256" key="4">
    <source>
        <dbReference type="ARBA" id="ARBA00022692"/>
    </source>
</evidence>
<dbReference type="NCBIfam" id="TIGR01065">
    <property type="entry name" value="hlyIII"/>
    <property type="match status" value="1"/>
</dbReference>
<dbReference type="Proteomes" id="UP000295399">
    <property type="component" value="Unassembled WGS sequence"/>
</dbReference>
<evidence type="ECO:0000256" key="2">
    <source>
        <dbReference type="ARBA" id="ARBA00008488"/>
    </source>
</evidence>
<accession>A0A4R2P7C5</accession>
<keyword evidence="11" id="KW-1185">Reference proteome</keyword>
<name>A0A4R2P7C5_RHOSA</name>
<feature type="compositionally biased region" description="Polar residues" evidence="8">
    <location>
        <begin position="1"/>
        <end position="18"/>
    </location>
</feature>
<feature type="transmembrane region" description="Helical" evidence="9">
    <location>
        <begin position="116"/>
        <end position="134"/>
    </location>
</feature>
<dbReference type="GO" id="GO:0140911">
    <property type="term" value="F:pore-forming activity"/>
    <property type="evidence" value="ECO:0007669"/>
    <property type="project" value="InterPro"/>
</dbReference>
<evidence type="ECO:0000256" key="7">
    <source>
        <dbReference type="PIRSR" id="PIRSR604254-1"/>
    </source>
</evidence>
<evidence type="ECO:0000313" key="10">
    <source>
        <dbReference type="EMBL" id="TCP30158.1"/>
    </source>
</evidence>
<keyword evidence="7" id="KW-0862">Zinc</keyword>
<dbReference type="OrthoDB" id="9813689at2"/>
<feature type="transmembrane region" description="Helical" evidence="9">
    <location>
        <begin position="140"/>
        <end position="159"/>
    </location>
</feature>
<keyword evidence="3" id="KW-1003">Cell membrane</keyword>
<dbReference type="InterPro" id="IPR004254">
    <property type="entry name" value="AdipoR/HlyIII-related"/>
</dbReference>
<keyword evidence="4 9" id="KW-0812">Transmembrane</keyword>
<dbReference type="InParanoid" id="A0A4R2P7C5"/>
<dbReference type="PANTHER" id="PTHR20855:SF3">
    <property type="entry name" value="LD03007P"/>
    <property type="match status" value="1"/>
</dbReference>
<dbReference type="EMBL" id="SLXO01000015">
    <property type="protein sequence ID" value="TCP30158.1"/>
    <property type="molecule type" value="Genomic_DNA"/>
</dbReference>
<proteinExistence type="inferred from homology"/>